<comment type="cofactor">
    <cofactor evidence="7">
        <name>Mn(2+)</name>
        <dbReference type="ChEBI" id="CHEBI:29035"/>
    </cofactor>
    <text evidence="7">For phosphodiesterase activity, probably binds 2 Mn(2+) per subunit.</text>
</comment>
<organism evidence="11 12">
    <name type="scientific">Massilimicrobiota timonensis</name>
    <dbReference type="NCBI Taxonomy" id="1776392"/>
    <lineage>
        <taxon>Bacteria</taxon>
        <taxon>Bacillati</taxon>
        <taxon>Bacillota</taxon>
        <taxon>Erysipelotrichia</taxon>
        <taxon>Erysipelotrichales</taxon>
        <taxon>Erysipelotrichaceae</taxon>
        <taxon>Massilimicrobiota</taxon>
    </lineage>
</organism>
<dbReference type="GO" id="GO:0003676">
    <property type="term" value="F:nucleic acid binding"/>
    <property type="evidence" value="ECO:0007669"/>
    <property type="project" value="UniProtKB-UniRule"/>
</dbReference>
<dbReference type="PANTHER" id="PTHR47618">
    <property type="entry name" value="BIFUNCTIONAL OLIGORIBONUCLEASE AND PAP PHOSPHATASE NRNA"/>
    <property type="match status" value="1"/>
</dbReference>
<dbReference type="RefSeq" id="WP_087357315.1">
    <property type="nucleotide sequence ID" value="NZ_JACJKO010000034.1"/>
</dbReference>
<keyword evidence="7" id="KW-0479">Metal-binding</keyword>
<feature type="binding site" evidence="7">
    <location>
        <position position="348"/>
    </location>
    <ligand>
        <name>Mn(2+)</name>
        <dbReference type="ChEBI" id="CHEBI:29035"/>
        <label>2</label>
    </ligand>
</feature>
<protein>
    <recommendedName>
        <fullName evidence="6">Cyclic-di-AMP phosphodiesterase</fullName>
        <ecNumber evidence="6">3.1.4.-</ecNumber>
    </recommendedName>
</protein>
<keyword evidence="3" id="KW-0812">Transmembrane</keyword>
<dbReference type="InterPro" id="IPR003156">
    <property type="entry name" value="DHHA1_dom"/>
</dbReference>
<dbReference type="GO" id="GO:0005886">
    <property type="term" value="C:plasma membrane"/>
    <property type="evidence" value="ECO:0007669"/>
    <property type="project" value="UniProtKB-SubCell"/>
</dbReference>
<dbReference type="Gene3D" id="3.10.310.30">
    <property type="match status" value="1"/>
</dbReference>
<dbReference type="Gene3D" id="3.90.1640.10">
    <property type="entry name" value="inorganic pyrophosphatase (n-terminal core)"/>
    <property type="match status" value="1"/>
</dbReference>
<dbReference type="PANTHER" id="PTHR47618:SF2">
    <property type="entry name" value="CYCLIC-DI-AMP PHOSPHODIESTERASE GDPP"/>
    <property type="match status" value="1"/>
</dbReference>
<feature type="binding site" evidence="7">
    <location>
        <position position="417"/>
    </location>
    <ligand>
        <name>Mn(2+)</name>
        <dbReference type="ChEBI" id="CHEBI:29035"/>
        <label>1</label>
    </ligand>
</feature>
<dbReference type="Pfam" id="PF24898">
    <property type="entry name" value="GGDEF_GdpP"/>
    <property type="match status" value="1"/>
</dbReference>
<dbReference type="Pfam" id="PF02272">
    <property type="entry name" value="DHHA1"/>
    <property type="match status" value="1"/>
</dbReference>
<feature type="binding site" evidence="7">
    <location>
        <position position="346"/>
    </location>
    <ligand>
        <name>Mn(2+)</name>
        <dbReference type="ChEBI" id="CHEBI:29035"/>
        <label>1</label>
    </ligand>
</feature>
<evidence type="ECO:0000256" key="5">
    <source>
        <dbReference type="ARBA" id="ARBA00023136"/>
    </source>
</evidence>
<sequence length="654" mass="73578">MTRKMIQIRNLIMAILVGECALLFGLYLLLNTSILLTFSVYALIKNIIIFTIIVYISYILENNHLSVEEVLNKDAKNAFLFGGIALIQYDENRNIVWTSDLLKAMNINVVGVKLLEWQPHLASLFDDEDVKVIDIKGKKFEAYNSQETKLIYLKDVTQLLSLQQDYLDQQVCMAYITIDNYEETLENADEPKMALIQSRSRQVIVDWAYSNGIIIRRFKSGGYLAFFNERIYRKQVENKFAILDTFKEMSKELDEVMTLSIGIGKDSRVLRELDEMASAALNLTYSRGGDQVAIKSGEDKKVRFFGGNSDTFEKSSKVRARVIAQSLAGLIKNAGQVLVMGHKNSDLDSFGASIGVAKIAMAYGKKTNVIIDFDSIEKKTKEVAVMVKADQRYKGLLISANEAMENINKNTLLIVVDNHKSSLALSKPLLDRVKNKVIIDHHRRGEEFIEAPVLTYLEPASSSTVELVIELCDYQNVDLKINELDATIMYAGMLVDTNNFKQRVGVRTFQSAAHLKELQANVPMAYEFIKDSYQETLQRLSITQTAYQFNPQILIACGQESEEYTRSLLAKSSNALLEISGIKASFSIGKVSKTTVAISARSTKDINVQVIMEAMDGGGHFSMAAAQFEDQSIEQVRLLLEEKIQEYLDDRGEA</sequence>
<dbReference type="GO" id="GO:0106409">
    <property type="term" value="F:cyclic-di-AMP phosphodiesterase activity"/>
    <property type="evidence" value="ECO:0007669"/>
    <property type="project" value="RHEA"/>
</dbReference>
<evidence type="ECO:0000313" key="11">
    <source>
        <dbReference type="EMBL" id="OUQ35767.1"/>
    </source>
</evidence>
<evidence type="ECO:0000256" key="6">
    <source>
        <dbReference type="PIRNR" id="PIRNR026583"/>
    </source>
</evidence>
<comment type="function">
    <text evidence="6">Has phosphodiesterase (PDE) activity against cyclic-di-AMP (c-di-AMP).</text>
</comment>
<feature type="binding site" evidence="7">
    <location>
        <position position="496"/>
    </location>
    <ligand>
        <name>Mn(2+)</name>
        <dbReference type="ChEBI" id="CHEBI:29035"/>
        <label>2</label>
    </ligand>
</feature>
<evidence type="ECO:0000313" key="12">
    <source>
        <dbReference type="Proteomes" id="UP000195305"/>
    </source>
</evidence>
<dbReference type="GO" id="GO:0046872">
    <property type="term" value="F:metal ion binding"/>
    <property type="evidence" value="ECO:0007669"/>
    <property type="project" value="UniProtKB-KW"/>
</dbReference>
<dbReference type="SUPFAM" id="SSF64182">
    <property type="entry name" value="DHH phosphoesterases"/>
    <property type="match status" value="1"/>
</dbReference>
<dbReference type="EC" id="3.1.4.-" evidence="6"/>
<dbReference type="EMBL" id="NFLJ01000006">
    <property type="protein sequence ID" value="OUQ35767.1"/>
    <property type="molecule type" value="Genomic_DNA"/>
</dbReference>
<comment type="similarity">
    <text evidence="6">Belongs to the GdpP/PdeA phosphodiesterase family.</text>
</comment>
<dbReference type="InterPro" id="IPR014528">
    <property type="entry name" value="GdpP/PdeA"/>
</dbReference>
<evidence type="ECO:0000256" key="1">
    <source>
        <dbReference type="ARBA" id="ARBA00004651"/>
    </source>
</evidence>
<dbReference type="AlphaFoldDB" id="A0A1Y4T0Q9"/>
<dbReference type="InterPro" id="IPR049553">
    <property type="entry name" value="GdpP-like_PAS"/>
</dbReference>
<dbReference type="InterPro" id="IPR051319">
    <property type="entry name" value="Oligoribo/pAp-PDE_c-di-AMP_PDE"/>
</dbReference>
<name>A0A1Y4T0Q9_9FIRM</name>
<comment type="caution">
    <text evidence="11">The sequence shown here is derived from an EMBL/GenBank/DDBJ whole genome shotgun (WGS) entry which is preliminary data.</text>
</comment>
<evidence type="ECO:0000259" key="8">
    <source>
        <dbReference type="Pfam" id="PF01368"/>
    </source>
</evidence>
<evidence type="ECO:0000259" key="9">
    <source>
        <dbReference type="Pfam" id="PF02272"/>
    </source>
</evidence>
<dbReference type="PIRSF" id="PIRSF026583">
    <property type="entry name" value="YybT"/>
    <property type="match status" value="1"/>
</dbReference>
<dbReference type="InterPro" id="IPR038763">
    <property type="entry name" value="DHH_sf"/>
</dbReference>
<keyword evidence="4" id="KW-1133">Transmembrane helix</keyword>
<dbReference type="Pfam" id="PF21370">
    <property type="entry name" value="PAS_GdpP"/>
    <property type="match status" value="1"/>
</dbReference>
<evidence type="ECO:0000256" key="4">
    <source>
        <dbReference type="ARBA" id="ARBA00022989"/>
    </source>
</evidence>
<dbReference type="GO" id="GO:0016787">
    <property type="term" value="F:hydrolase activity"/>
    <property type="evidence" value="ECO:0007669"/>
    <property type="project" value="UniProtKB-UniRule"/>
</dbReference>
<evidence type="ECO:0000256" key="3">
    <source>
        <dbReference type="ARBA" id="ARBA00022692"/>
    </source>
</evidence>
<comment type="catalytic activity">
    <reaction evidence="6">
        <text>3',3'-c-di-AMP + H2O = 5'-O-phosphonoadenylyl-(3'-&gt;5')-adenosine + H(+)</text>
        <dbReference type="Rhea" id="RHEA:54420"/>
        <dbReference type="ChEBI" id="CHEBI:15377"/>
        <dbReference type="ChEBI" id="CHEBI:15378"/>
        <dbReference type="ChEBI" id="CHEBI:71500"/>
        <dbReference type="ChEBI" id="CHEBI:138171"/>
    </reaction>
</comment>
<comment type="subcellular location">
    <subcellularLocation>
        <location evidence="1">Cell membrane</location>
        <topology evidence="1">Multi-pass membrane protein</topology>
    </subcellularLocation>
</comment>
<evidence type="ECO:0000259" key="10">
    <source>
        <dbReference type="Pfam" id="PF21370"/>
    </source>
</evidence>
<feature type="binding site" evidence="7">
    <location>
        <position position="417"/>
    </location>
    <ligand>
        <name>Mn(2+)</name>
        <dbReference type="ChEBI" id="CHEBI:29035"/>
        <label>2</label>
    </ligand>
</feature>
<keyword evidence="2 6" id="KW-1003">Cell membrane</keyword>
<feature type="binding site" evidence="7">
    <location>
        <position position="342"/>
    </location>
    <ligand>
        <name>Mn(2+)</name>
        <dbReference type="ChEBI" id="CHEBI:29035"/>
        <label>1</label>
    </ligand>
</feature>
<dbReference type="OrthoDB" id="9759476at2"/>
<dbReference type="Gene3D" id="3.30.450.20">
    <property type="entry name" value="PAS domain"/>
    <property type="match status" value="1"/>
</dbReference>
<evidence type="ECO:0000256" key="2">
    <source>
        <dbReference type="ARBA" id="ARBA00022475"/>
    </source>
</evidence>
<keyword evidence="5 6" id="KW-0472">Membrane</keyword>
<keyword evidence="6" id="KW-0378">Hydrolase</keyword>
<dbReference type="Pfam" id="PF01368">
    <property type="entry name" value="DHH"/>
    <property type="match status" value="1"/>
</dbReference>
<feature type="domain" description="Cyclic-di-AMP phosphodiesterase GdpP-like PAS" evidence="10">
    <location>
        <begin position="84"/>
        <end position="156"/>
    </location>
</feature>
<gene>
    <name evidence="11" type="ORF">B5E75_03015</name>
</gene>
<reference evidence="11 12" key="1">
    <citation type="journal article" date="2018" name="BMC Genomics">
        <title>Whole genome sequencing and function prediction of 133 gut anaerobes isolated from chicken caecum in pure cultures.</title>
        <authorList>
            <person name="Medvecky M."/>
            <person name="Cejkova D."/>
            <person name="Polansky O."/>
            <person name="Karasova D."/>
            <person name="Kubasova T."/>
            <person name="Cizek A."/>
            <person name="Rychlik I."/>
        </authorList>
    </citation>
    <scope>NUCLEOTIDE SEQUENCE [LARGE SCALE GENOMIC DNA]</scope>
    <source>
        <strain evidence="11 12">An13</strain>
    </source>
</reference>
<evidence type="ECO:0000256" key="7">
    <source>
        <dbReference type="PIRSR" id="PIRSR026583-50"/>
    </source>
</evidence>
<dbReference type="FunFam" id="3.90.1640.10:FF:000002">
    <property type="entry name" value="Cyclic-di-AMP phosphodiesterase"/>
    <property type="match status" value="1"/>
</dbReference>
<feature type="domain" description="DHHA1" evidence="9">
    <location>
        <begin position="561"/>
        <end position="645"/>
    </location>
</feature>
<keyword evidence="12" id="KW-1185">Reference proteome</keyword>
<accession>A0A1Y4T0Q9</accession>
<proteinExistence type="inferred from homology"/>
<feature type="binding site" evidence="7">
    <location>
        <position position="441"/>
    </location>
    <ligand>
        <name>Mn(2+)</name>
        <dbReference type="ChEBI" id="CHEBI:29035"/>
        <label>2</label>
    </ligand>
</feature>
<keyword evidence="7" id="KW-0464">Manganese</keyword>
<dbReference type="InterPro" id="IPR001667">
    <property type="entry name" value="DDH_dom"/>
</dbReference>
<feature type="domain" description="DDH" evidence="8">
    <location>
        <begin position="336"/>
        <end position="493"/>
    </location>
</feature>
<dbReference type="Proteomes" id="UP000195305">
    <property type="component" value="Unassembled WGS sequence"/>
</dbReference>